<dbReference type="SUPFAM" id="SSF56672">
    <property type="entry name" value="DNA/RNA polymerases"/>
    <property type="match status" value="1"/>
</dbReference>
<reference evidence="1 2" key="1">
    <citation type="submission" date="2024-01" db="EMBL/GenBank/DDBJ databases">
        <title>The complete chloroplast genome sequence of Lithospermum erythrorhizon: insights into the phylogenetic relationship among Boraginaceae species and the maternal lineages of purple gromwells.</title>
        <authorList>
            <person name="Okada T."/>
            <person name="Watanabe K."/>
        </authorList>
    </citation>
    <scope>NUCLEOTIDE SEQUENCE [LARGE SCALE GENOMIC DNA]</scope>
</reference>
<keyword evidence="2" id="KW-1185">Reference proteome</keyword>
<gene>
    <name evidence="1" type="ORF">LIER_43448</name>
</gene>
<comment type="caution">
    <text evidence="1">The sequence shown here is derived from an EMBL/GenBank/DDBJ whole genome shotgun (WGS) entry which is preliminary data.</text>
</comment>
<evidence type="ECO:0008006" key="3">
    <source>
        <dbReference type="Google" id="ProtNLM"/>
    </source>
</evidence>
<dbReference type="EMBL" id="BAABME010035252">
    <property type="protein sequence ID" value="GAA0158425.1"/>
    <property type="molecule type" value="Genomic_DNA"/>
</dbReference>
<evidence type="ECO:0000313" key="1">
    <source>
        <dbReference type="EMBL" id="GAA0158425.1"/>
    </source>
</evidence>
<organism evidence="1 2">
    <name type="scientific">Lithospermum erythrorhizon</name>
    <name type="common">Purple gromwell</name>
    <name type="synonym">Lithospermum officinale var. erythrorhizon</name>
    <dbReference type="NCBI Taxonomy" id="34254"/>
    <lineage>
        <taxon>Eukaryota</taxon>
        <taxon>Viridiplantae</taxon>
        <taxon>Streptophyta</taxon>
        <taxon>Embryophyta</taxon>
        <taxon>Tracheophyta</taxon>
        <taxon>Spermatophyta</taxon>
        <taxon>Magnoliopsida</taxon>
        <taxon>eudicotyledons</taxon>
        <taxon>Gunneridae</taxon>
        <taxon>Pentapetalae</taxon>
        <taxon>asterids</taxon>
        <taxon>lamiids</taxon>
        <taxon>Boraginales</taxon>
        <taxon>Boraginaceae</taxon>
        <taxon>Boraginoideae</taxon>
        <taxon>Lithospermeae</taxon>
        <taxon>Lithospermum</taxon>
    </lineage>
</organism>
<dbReference type="Proteomes" id="UP001454036">
    <property type="component" value="Unassembled WGS sequence"/>
</dbReference>
<dbReference type="AlphaFoldDB" id="A0AAV3Q3D9"/>
<sequence>MLIKIREVEDHEANLKESFQHLRRKKLRLNPDKCDFGVMSGKFIRGG</sequence>
<protein>
    <recommendedName>
        <fullName evidence="3">Reverse transcriptase domain-containing protein</fullName>
    </recommendedName>
</protein>
<evidence type="ECO:0000313" key="2">
    <source>
        <dbReference type="Proteomes" id="UP001454036"/>
    </source>
</evidence>
<accession>A0AAV3Q3D9</accession>
<dbReference type="Gene3D" id="3.30.70.270">
    <property type="match status" value="1"/>
</dbReference>
<dbReference type="InterPro" id="IPR043502">
    <property type="entry name" value="DNA/RNA_pol_sf"/>
</dbReference>
<name>A0AAV3Q3D9_LITER</name>
<proteinExistence type="predicted"/>
<dbReference type="InterPro" id="IPR043128">
    <property type="entry name" value="Rev_trsase/Diguanyl_cyclase"/>
</dbReference>